<dbReference type="GO" id="GO:0005840">
    <property type="term" value="C:ribosome"/>
    <property type="evidence" value="ECO:0007669"/>
    <property type="project" value="UniProtKB-KW"/>
</dbReference>
<proteinExistence type="inferred from homology"/>
<protein>
    <submittedName>
        <fullName evidence="4">Ribosomal protein S11</fullName>
    </submittedName>
</protein>
<dbReference type="EMBL" id="MK086003">
    <property type="protein sequence ID" value="QBX98644.1"/>
    <property type="molecule type" value="Genomic_DNA"/>
</dbReference>
<dbReference type="PANTHER" id="PTHR11759">
    <property type="entry name" value="40S RIBOSOMAL PROTEIN S14/30S RIBOSOMAL PROTEIN S11"/>
    <property type="match status" value="1"/>
</dbReference>
<organism evidence="4">
    <name type="scientific">Chloropicon sieburthii</name>
    <dbReference type="NCBI Taxonomy" id="1764286"/>
    <lineage>
        <taxon>Eukaryota</taxon>
        <taxon>Viridiplantae</taxon>
        <taxon>Chlorophyta</taxon>
        <taxon>Chloropicophyceae</taxon>
        <taxon>Chloropicales</taxon>
        <taxon>Chloropicaceae</taxon>
        <taxon>Chloropicon</taxon>
    </lineage>
</organism>
<dbReference type="Gene3D" id="3.30.420.80">
    <property type="entry name" value="Ribosomal protein S11"/>
    <property type="match status" value="1"/>
</dbReference>
<dbReference type="InterPro" id="IPR001971">
    <property type="entry name" value="Ribosomal_uS11"/>
</dbReference>
<dbReference type="GeneID" id="40513308"/>
<reference evidence="4" key="1">
    <citation type="journal article" date="2019" name="Genome Biol. Evol.">
        <title>Tracing the Evolution of the Plastome and Mitogenome in the Chloropicophyceae Uncovered Convergent tRNA Gene Losses and a Variant Plastid Genetic Code.</title>
        <authorList>
            <person name="Turmel M."/>
            <person name="Dos Santos A.L."/>
            <person name="Otis C."/>
            <person name="Sergerie R."/>
            <person name="Lemieux C."/>
        </authorList>
    </citation>
    <scope>NUCLEOTIDE SEQUENCE</scope>
</reference>
<dbReference type="RefSeq" id="YP_009646988.1">
    <property type="nucleotide sequence ID" value="NC_042598.1"/>
</dbReference>
<accession>A0A4D6C4P3</accession>
<dbReference type="SUPFAM" id="SSF53137">
    <property type="entry name" value="Translational machinery components"/>
    <property type="match status" value="1"/>
</dbReference>
<comment type="similarity">
    <text evidence="1">Belongs to the universal ribosomal protein uS11 family.</text>
</comment>
<keyword evidence="4" id="KW-0496">Mitochondrion</keyword>
<dbReference type="Pfam" id="PF00411">
    <property type="entry name" value="Ribosomal_S11"/>
    <property type="match status" value="1"/>
</dbReference>
<evidence type="ECO:0000256" key="3">
    <source>
        <dbReference type="ARBA" id="ARBA00023274"/>
    </source>
</evidence>
<evidence type="ECO:0000256" key="2">
    <source>
        <dbReference type="ARBA" id="ARBA00022980"/>
    </source>
</evidence>
<gene>
    <name evidence="4" type="primary">rps11</name>
</gene>
<dbReference type="GO" id="GO:1990904">
    <property type="term" value="C:ribonucleoprotein complex"/>
    <property type="evidence" value="ECO:0007669"/>
    <property type="project" value="UniProtKB-KW"/>
</dbReference>
<dbReference type="GO" id="GO:0003735">
    <property type="term" value="F:structural constituent of ribosome"/>
    <property type="evidence" value="ECO:0007669"/>
    <property type="project" value="InterPro"/>
</dbReference>
<keyword evidence="3" id="KW-0687">Ribonucleoprotein</keyword>
<sequence>MEKSIRKEVLKKSGFSVKKERLPRKGSLTTFKGWKPLYSDLKKRTRKNRYWIREWEERPKSWLRRIRNWEKRVKSWEEHKESLKGLKNNRESLADFIENQGKDGNQRYIPYYHRRKFYKRPKDPISLGYHEKCFNRGLKRLRKYKKIPYWLKAKGNLIESGNEGVPAQSLLKKGGVFESGSPKEIFEYIRRYSRVSLKNKKGGNKTNYHKLRRQKQERSFLRRGIPKKRIGIVHINAGLKNTIISLTDLNKNVKAWVSNGSVGFKRKKRKSPYASYVAGQSIGYKAVDLGYRGVIIQLKGVGRGRHNSCRGLAGTRLKILRIKDQIRLPHNGCRSRKKRRV</sequence>
<dbReference type="HAMAP" id="MF_01310">
    <property type="entry name" value="Ribosomal_uS11"/>
    <property type="match status" value="1"/>
</dbReference>
<dbReference type="GO" id="GO:0006412">
    <property type="term" value="P:translation"/>
    <property type="evidence" value="ECO:0007669"/>
    <property type="project" value="InterPro"/>
</dbReference>
<name>A0A4D6C4P3_9CHLO</name>
<geneLocation type="mitochondrion" evidence="4"/>
<dbReference type="AlphaFoldDB" id="A0A4D6C4P3"/>
<keyword evidence="2 4" id="KW-0689">Ribosomal protein</keyword>
<dbReference type="InterPro" id="IPR036967">
    <property type="entry name" value="Ribosomal_uS11_sf"/>
</dbReference>
<evidence type="ECO:0000256" key="1">
    <source>
        <dbReference type="ARBA" id="ARBA00006194"/>
    </source>
</evidence>
<evidence type="ECO:0000313" key="4">
    <source>
        <dbReference type="EMBL" id="QBX98644.1"/>
    </source>
</evidence>